<organism evidence="2">
    <name type="scientific">candidate division WOR-3 bacterium</name>
    <dbReference type="NCBI Taxonomy" id="2052148"/>
    <lineage>
        <taxon>Bacteria</taxon>
        <taxon>Bacteria division WOR-3</taxon>
    </lineage>
</organism>
<name>A0A7V3RIR8_UNCW3</name>
<sequence length="208" mass="22807">MKKQIPLFICMLMGFIMIIQFFIAHPVSTKANEHISNWAIVVSAFSIILGIGSLIDHHADRVKRKNEGWQYSIVALFSLVVMALIGLFGGIKSGTIFMTIYSNVILPLGASMFAILAFYMASAAYRAFRARTFEATLLLLAAFIVMLGFVPFGYFIHPKISEVAEWLLKVPNTAAKRGIMFGVALGVVSTSLKIILGIERSWLGGGGK</sequence>
<dbReference type="AlphaFoldDB" id="A0A7V3RIR8"/>
<gene>
    <name evidence="2" type="ORF">ENX68_07540</name>
</gene>
<comment type="caution">
    <text evidence="2">The sequence shown here is derived from an EMBL/GenBank/DDBJ whole genome shotgun (WGS) entry which is preliminary data.</text>
</comment>
<keyword evidence="1" id="KW-0472">Membrane</keyword>
<keyword evidence="1" id="KW-1133">Transmembrane helix</keyword>
<feature type="transmembrane region" description="Helical" evidence="1">
    <location>
        <begin position="137"/>
        <end position="157"/>
    </location>
</feature>
<feature type="transmembrane region" description="Helical" evidence="1">
    <location>
        <begin position="100"/>
        <end position="125"/>
    </location>
</feature>
<feature type="transmembrane region" description="Helical" evidence="1">
    <location>
        <begin position="5"/>
        <end position="23"/>
    </location>
</feature>
<feature type="transmembrane region" description="Helical" evidence="1">
    <location>
        <begin position="177"/>
        <end position="198"/>
    </location>
</feature>
<keyword evidence="1" id="KW-0812">Transmembrane</keyword>
<protein>
    <submittedName>
        <fullName evidence="2">Uncharacterized protein</fullName>
    </submittedName>
</protein>
<accession>A0A7V3RIR8</accession>
<evidence type="ECO:0000256" key="1">
    <source>
        <dbReference type="SAM" id="Phobius"/>
    </source>
</evidence>
<dbReference type="EMBL" id="DTOZ01000184">
    <property type="protein sequence ID" value="HGE78829.1"/>
    <property type="molecule type" value="Genomic_DNA"/>
</dbReference>
<proteinExistence type="predicted"/>
<feature type="transmembrane region" description="Helical" evidence="1">
    <location>
        <begin position="35"/>
        <end position="56"/>
    </location>
</feature>
<evidence type="ECO:0000313" key="2">
    <source>
        <dbReference type="EMBL" id="HGE78829.1"/>
    </source>
</evidence>
<reference evidence="2" key="1">
    <citation type="journal article" date="2020" name="mSystems">
        <title>Genome- and Community-Level Interaction Insights into Carbon Utilization and Element Cycling Functions of Hydrothermarchaeota in Hydrothermal Sediment.</title>
        <authorList>
            <person name="Zhou Z."/>
            <person name="Liu Y."/>
            <person name="Xu W."/>
            <person name="Pan J."/>
            <person name="Luo Z.H."/>
            <person name="Li M."/>
        </authorList>
    </citation>
    <scope>NUCLEOTIDE SEQUENCE [LARGE SCALE GENOMIC DNA]</scope>
    <source>
        <strain evidence="2">SpSt-961</strain>
    </source>
</reference>
<feature type="transmembrane region" description="Helical" evidence="1">
    <location>
        <begin position="68"/>
        <end position="88"/>
    </location>
</feature>